<dbReference type="AlphaFoldDB" id="A0AAV4V4M0"/>
<comment type="caution">
    <text evidence="1">The sequence shown here is derived from an EMBL/GenBank/DDBJ whole genome shotgun (WGS) entry which is preliminary data.</text>
</comment>
<dbReference type="Proteomes" id="UP001054945">
    <property type="component" value="Unassembled WGS sequence"/>
</dbReference>
<protein>
    <submittedName>
        <fullName evidence="1">Uncharacterized protein</fullName>
    </submittedName>
</protein>
<accession>A0AAV4V4M0</accession>
<dbReference type="EMBL" id="BPLR01013945">
    <property type="protein sequence ID" value="GIY64963.1"/>
    <property type="molecule type" value="Genomic_DNA"/>
</dbReference>
<name>A0AAV4V4M0_CAEEX</name>
<keyword evidence="2" id="KW-1185">Reference proteome</keyword>
<evidence type="ECO:0000313" key="1">
    <source>
        <dbReference type="EMBL" id="GIY64963.1"/>
    </source>
</evidence>
<gene>
    <name evidence="1" type="ORF">CEXT_517261</name>
</gene>
<evidence type="ECO:0000313" key="2">
    <source>
        <dbReference type="Proteomes" id="UP001054945"/>
    </source>
</evidence>
<reference evidence="1 2" key="1">
    <citation type="submission" date="2021-06" db="EMBL/GenBank/DDBJ databases">
        <title>Caerostris extrusa draft genome.</title>
        <authorList>
            <person name="Kono N."/>
            <person name="Arakawa K."/>
        </authorList>
    </citation>
    <scope>NUCLEOTIDE SEQUENCE [LARGE SCALE GENOMIC DNA]</scope>
</reference>
<proteinExistence type="predicted"/>
<sequence length="69" mass="7720">MNPYPSSSTSKRISRIPFCSRNPFAFLPTNPISKTTPVTSKTFNSNQLIRNITDKTVKLAFPTSACRLQ</sequence>
<organism evidence="1 2">
    <name type="scientific">Caerostris extrusa</name>
    <name type="common">Bark spider</name>
    <name type="synonym">Caerostris bankana</name>
    <dbReference type="NCBI Taxonomy" id="172846"/>
    <lineage>
        <taxon>Eukaryota</taxon>
        <taxon>Metazoa</taxon>
        <taxon>Ecdysozoa</taxon>
        <taxon>Arthropoda</taxon>
        <taxon>Chelicerata</taxon>
        <taxon>Arachnida</taxon>
        <taxon>Araneae</taxon>
        <taxon>Araneomorphae</taxon>
        <taxon>Entelegynae</taxon>
        <taxon>Araneoidea</taxon>
        <taxon>Araneidae</taxon>
        <taxon>Caerostris</taxon>
    </lineage>
</organism>